<keyword evidence="8" id="KW-0547">Nucleotide-binding</keyword>
<organism evidence="11 12">
    <name type="scientific">Phytophthora aleatoria</name>
    <dbReference type="NCBI Taxonomy" id="2496075"/>
    <lineage>
        <taxon>Eukaryota</taxon>
        <taxon>Sar</taxon>
        <taxon>Stramenopiles</taxon>
        <taxon>Oomycota</taxon>
        <taxon>Peronosporomycetes</taxon>
        <taxon>Peronosporales</taxon>
        <taxon>Peronosporaceae</taxon>
        <taxon>Phytophthora</taxon>
    </lineage>
</organism>
<evidence type="ECO:0000256" key="4">
    <source>
        <dbReference type="ARBA" id="ARBA00023029"/>
    </source>
</evidence>
<dbReference type="EMBL" id="JAENGY010000185">
    <property type="protein sequence ID" value="KAG6970312.1"/>
    <property type="molecule type" value="Genomic_DNA"/>
</dbReference>
<evidence type="ECO:0000313" key="12">
    <source>
        <dbReference type="Proteomes" id="UP000709295"/>
    </source>
</evidence>
<dbReference type="Pfam" id="PF16898">
    <property type="entry name" value="TOPRIM_C"/>
    <property type="match status" value="1"/>
</dbReference>
<dbReference type="SMART" id="SM00434">
    <property type="entry name" value="TOP4c"/>
    <property type="match status" value="1"/>
</dbReference>
<evidence type="ECO:0000256" key="7">
    <source>
        <dbReference type="PROSITE-ProRule" id="PRU01384"/>
    </source>
</evidence>
<dbReference type="InterPro" id="IPR050634">
    <property type="entry name" value="DNA_Topoisomerase_II"/>
</dbReference>
<dbReference type="SMART" id="SM00433">
    <property type="entry name" value="TOP2c"/>
    <property type="match status" value="1"/>
</dbReference>
<dbReference type="PROSITE" id="PS52040">
    <property type="entry name" value="TOPO_IIA"/>
    <property type="match status" value="1"/>
</dbReference>
<dbReference type="EC" id="5.6.2.2" evidence="8"/>
<comment type="similarity">
    <text evidence="3 8">Belongs to the type II topoisomerase family.</text>
</comment>
<dbReference type="InterPro" id="IPR031660">
    <property type="entry name" value="TOPRIM_C"/>
</dbReference>
<feature type="coiled-coil region" evidence="9">
    <location>
        <begin position="38"/>
        <end position="105"/>
    </location>
</feature>
<keyword evidence="6 7" id="KW-0413">Isomerase</keyword>
<dbReference type="FunFam" id="3.40.50.670:FF:000001">
    <property type="entry name" value="DNA topoisomerase 2"/>
    <property type="match status" value="1"/>
</dbReference>
<dbReference type="GO" id="GO:0000712">
    <property type="term" value="P:resolution of meiotic recombination intermediates"/>
    <property type="evidence" value="ECO:0007669"/>
    <property type="project" value="TreeGrafter"/>
</dbReference>
<dbReference type="InterPro" id="IPR002205">
    <property type="entry name" value="Topo_IIA_dom_A"/>
</dbReference>
<proteinExistence type="inferred from homology"/>
<comment type="catalytic activity">
    <reaction evidence="1 7 8">
        <text>ATP-dependent breakage, passage and rejoining of double-stranded DNA.</text>
        <dbReference type="EC" id="5.6.2.2"/>
    </reaction>
</comment>
<evidence type="ECO:0000256" key="2">
    <source>
        <dbReference type="ARBA" id="ARBA00001946"/>
    </source>
</evidence>
<accession>A0A8J5J1H1</accession>
<dbReference type="PANTHER" id="PTHR10169:SF38">
    <property type="entry name" value="DNA TOPOISOMERASE 2"/>
    <property type="match status" value="1"/>
</dbReference>
<keyword evidence="8" id="KW-0067">ATP-binding</keyword>
<keyword evidence="12" id="KW-1185">Reference proteome</keyword>
<keyword evidence="4 7" id="KW-0799">Topoisomerase</keyword>
<dbReference type="Pfam" id="PF00521">
    <property type="entry name" value="DNA_topoisoIV"/>
    <property type="match status" value="1"/>
</dbReference>
<protein>
    <recommendedName>
        <fullName evidence="8">DNA topoisomerase 2</fullName>
        <ecNumber evidence="8">5.6.2.2</ecNumber>
    </recommendedName>
</protein>
<dbReference type="AlphaFoldDB" id="A0A8J5J1H1"/>
<dbReference type="PANTHER" id="PTHR10169">
    <property type="entry name" value="DNA TOPOISOMERASE/GYRASE"/>
    <property type="match status" value="1"/>
</dbReference>
<comment type="caution">
    <text evidence="11">The sequence shown here is derived from an EMBL/GenBank/DDBJ whole genome shotgun (WGS) entry which is preliminary data.</text>
</comment>
<comment type="function">
    <text evidence="8">Control of topological states of DNA by transient breakage and subsequent rejoining of DNA strands. Topoisomerase II makes double-strand breaks.</text>
</comment>
<dbReference type="InterPro" id="IPR001241">
    <property type="entry name" value="Topo_IIA"/>
</dbReference>
<comment type="subunit">
    <text evidence="8">Homodimer.</text>
</comment>
<comment type="cofactor">
    <cofactor evidence="2">
        <name>Mg(2+)</name>
        <dbReference type="ChEBI" id="CHEBI:18420"/>
    </cofactor>
</comment>
<dbReference type="FunFam" id="3.90.199.10:FF:000002">
    <property type="entry name" value="DNA topoisomerase 2"/>
    <property type="match status" value="1"/>
</dbReference>
<keyword evidence="5 7" id="KW-0238">DNA-binding</keyword>
<dbReference type="GO" id="GO:0005634">
    <property type="term" value="C:nucleus"/>
    <property type="evidence" value="ECO:0007669"/>
    <property type="project" value="TreeGrafter"/>
</dbReference>
<evidence type="ECO:0000256" key="1">
    <source>
        <dbReference type="ARBA" id="ARBA00000185"/>
    </source>
</evidence>
<evidence type="ECO:0000256" key="9">
    <source>
        <dbReference type="SAM" id="Coils"/>
    </source>
</evidence>
<evidence type="ECO:0000256" key="3">
    <source>
        <dbReference type="ARBA" id="ARBA00011080"/>
    </source>
</evidence>
<dbReference type="GO" id="GO:0006265">
    <property type="term" value="P:DNA topological change"/>
    <property type="evidence" value="ECO:0007669"/>
    <property type="project" value="UniProtKB-UniRule"/>
</dbReference>
<dbReference type="InterPro" id="IPR013506">
    <property type="entry name" value="Topo_IIA_bsu_dom2"/>
</dbReference>
<dbReference type="Pfam" id="PF00204">
    <property type="entry name" value="DNA_gyraseB"/>
    <property type="match status" value="1"/>
</dbReference>
<feature type="domain" description="Topo IIA-type catalytic" evidence="10">
    <location>
        <begin position="771"/>
        <end position="1048"/>
    </location>
</feature>
<dbReference type="Proteomes" id="UP000709295">
    <property type="component" value="Unassembled WGS sequence"/>
</dbReference>
<feature type="active site" description="O-(5'-phospho-DNA)-tyrosine intermediate" evidence="7">
    <location>
        <position position="861"/>
    </location>
</feature>
<evidence type="ECO:0000259" key="10">
    <source>
        <dbReference type="PROSITE" id="PS52040"/>
    </source>
</evidence>
<sequence>MVDATQQQLNAAYALVATEQRGRQASEEKLHASEEKVYALQTKLNEKLDQERQAYEKKLNQERQTTVRKLNALQKKLEKERVTAAQKLTREVNKVKKDCAEEIAKSEEKVTEERRFNRMYSNKASAAIENIADSLKTVTSRVFAVDDGIRALNNPTGYMAPVIQHTEYDDTPKAFIPSTMNVIYVTADTYDGLLKLIDKEGHNQIPAVKPIPIGVPEDIATVKHNYDNADSKKRITGGRNGLGGTLAVIFSKSFTLETIDEERKKRYVQSWTDNMSNKTAPVIKAVRSKAPFTKITFVPDLARFKLDSLPDDHVMLMKKRLIDIGFATHSRVKTYYDGNLISIKKANDYMKLYDHPKNEKFIVDTNERWTVGVVLSNNSFRHASFVNGIHTILGGTHVDHVVNQITKLLGNKVKSKIKNINIRPSDIKNKIFVFTRAIIENPVFDSQAKETLKMSKKDFGSEYVMSKDFCDRLLKSRIYASLTAIADTKELKDLEKTSGVKKSRLNDLPTLEHAAFAGTKKALESRLILTEGLSARTFAISAFNVIGRDRFGVFPLKGKLLNVRNAPRSKVANNDEIKNIVRIVGLKYELTYEQDADMKSLLYGGIISLTDSDLDGYHISGLLLNFIHHFWPALLARGFLSFCITPIVKVSNGSKLLEFYTLQDYEAWQEKAKDKFTAKYFKGLGTSTATDAREALKNIDQKLIAFERDEQCGESISLAFNDKRSDDRKQWLMTGYDPSLNIDRSERTVNSSDFIHKELIHFSRYDYTRSLPSVMDGLKPSQRKIIAMAMICAVKDEIKVAQLAPKCAERMQYYHGEVSLMGAIVNLAQDYVGSNNINLLKPIGQFGSRMSLGNDAASPRYIFTQMGPIAMKLFDPRDNSLLTYLTSEHKEIEPEWFAPVLPVILIIGTHGIGTGFSSDVLNYNPIDIANYIKLMLMGKTPERNIFPWYKGFTGEIVQIGQNRFTSYGRWAFDSKNRILHVTDLPIDVSTDSYKIFCEELLNEKDSPLDDVLYNNTDTIVDFTLVFKKNEFETWMNMDREDPTDKLRL</sequence>
<evidence type="ECO:0000256" key="8">
    <source>
        <dbReference type="RuleBase" id="RU362094"/>
    </source>
</evidence>
<dbReference type="GO" id="GO:0000819">
    <property type="term" value="P:sister chromatid segregation"/>
    <property type="evidence" value="ECO:0007669"/>
    <property type="project" value="TreeGrafter"/>
</dbReference>
<evidence type="ECO:0000313" key="11">
    <source>
        <dbReference type="EMBL" id="KAG6970312.1"/>
    </source>
</evidence>
<keyword evidence="9" id="KW-0175">Coiled coil</keyword>
<dbReference type="GO" id="GO:0003677">
    <property type="term" value="F:DNA binding"/>
    <property type="evidence" value="ECO:0007669"/>
    <property type="project" value="UniProtKB-UniRule"/>
</dbReference>
<evidence type="ECO:0000256" key="5">
    <source>
        <dbReference type="ARBA" id="ARBA00023125"/>
    </source>
</evidence>
<gene>
    <name evidence="11" type="ORF">JG688_00004919</name>
</gene>
<dbReference type="GO" id="GO:0003918">
    <property type="term" value="F:DNA topoisomerase type II (double strand cut, ATP-hydrolyzing) activity"/>
    <property type="evidence" value="ECO:0007669"/>
    <property type="project" value="UniProtKB-UniRule"/>
</dbReference>
<name>A0A8J5J1H1_9STRA</name>
<reference evidence="11" key="1">
    <citation type="submission" date="2021-01" db="EMBL/GenBank/DDBJ databases">
        <title>Phytophthora aleatoria, a newly-described species from Pinus radiata is distinct from Phytophthora cactorum isolates based on comparative genomics.</title>
        <authorList>
            <person name="Mcdougal R."/>
            <person name="Panda P."/>
            <person name="Williams N."/>
            <person name="Studholme D.J."/>
        </authorList>
    </citation>
    <scope>NUCLEOTIDE SEQUENCE</scope>
    <source>
        <strain evidence="11">NZFS 4037</strain>
    </source>
</reference>
<evidence type="ECO:0000256" key="6">
    <source>
        <dbReference type="ARBA" id="ARBA00023235"/>
    </source>
</evidence>
<dbReference type="GO" id="GO:0005524">
    <property type="term" value="F:ATP binding"/>
    <property type="evidence" value="ECO:0007669"/>
    <property type="project" value="UniProtKB-UniRule"/>
</dbReference>